<dbReference type="InterPro" id="IPR016132">
    <property type="entry name" value="Phyto_chromo_attachment"/>
</dbReference>
<proteinExistence type="predicted"/>
<dbReference type="Pfam" id="PF01590">
    <property type="entry name" value="GAF"/>
    <property type="match status" value="3"/>
</dbReference>
<evidence type="ECO:0000313" key="3">
    <source>
        <dbReference type="Proteomes" id="UP000018198"/>
    </source>
</evidence>
<dbReference type="EMBL" id="CAQM01000623">
    <property type="protein sequence ID" value="CCQ62932.1"/>
    <property type="molecule type" value="Genomic_DNA"/>
</dbReference>
<sequence length="428" mass="49504">MEVLERLDIKAFVRMPIFVDRKLWGIINLYQSNTRLWKEDDLEFLQRMVLQISSVIQQKQYLDELQTQAQQEEAIANIVQRINGSLNVKDLFRSATQEIRNLLEVDRAVVYHFNADWTGEVLAESAGAEWVSVMEIQETDPTLFSKEMNAHEQCTLKNMQAGSALDQDTYFINTQGGDYTRGKKFHVVNDIYNAGFSSCYLRSLEKYQAKAYMIVPIFQNNQLWGLFAVYQNSGTRKWKSSELNLMLKIAPPLGIAIEQAELIEKIQSNNNQLKERSQRESSIVQFSSRLMGRFAELIQQNNNSKKLMQFAIKELQQVLKVDRVAIYRFASDWSGKFIIESVAANWPKLVGTELSQVKDSAIQETQGGRYLRRESLQVNDIYQTQENDLPLSLLEQSQTKAYLLVPIFNGEKLWGLLGIFQNDRPRQW</sequence>
<dbReference type="Gene3D" id="3.30.450.40">
    <property type="match status" value="3"/>
</dbReference>
<dbReference type="PROSITE" id="PS50046">
    <property type="entry name" value="PHYTOCHROME_2"/>
    <property type="match status" value="3"/>
</dbReference>
<keyword evidence="2" id="KW-0808">Transferase</keyword>
<reference evidence="2 3" key="2">
    <citation type="submission" date="2013-09" db="EMBL/GenBank/DDBJ databases">
        <title>Whole genome comparison of six Crocosphaera watsonii strains with differing phenotypes.</title>
        <authorList>
            <person name="Bench S.R."/>
            <person name="Heller P."/>
            <person name="Frank I."/>
            <person name="Arciniega M."/>
            <person name="Shilova I.N."/>
            <person name="Zehr J.P."/>
        </authorList>
    </citation>
    <scope>NUCLEOTIDE SEQUENCE [LARGE SCALE GENOMIC DNA]</scope>
    <source>
        <strain evidence="2 3">WH 0401</strain>
    </source>
</reference>
<dbReference type="AlphaFoldDB" id="T2JEP0"/>
<comment type="caution">
    <text evidence="2">The sequence shown here is derived from an EMBL/GenBank/DDBJ whole genome shotgun (WGS) entry which is preliminary data.</text>
</comment>
<feature type="domain" description="Phytochrome chromophore attachment site" evidence="1">
    <location>
        <begin position="303"/>
        <end position="428"/>
    </location>
</feature>
<keyword evidence="2" id="KW-0418">Kinase</keyword>
<feature type="domain" description="Phytochrome chromophore attachment site" evidence="1">
    <location>
        <begin position="87"/>
        <end position="252"/>
    </location>
</feature>
<gene>
    <name evidence="2" type="ORF">CWATWH0401_2403</name>
</gene>
<organism evidence="2 3">
    <name type="scientific">Crocosphaera watsonii WH 0401</name>
    <dbReference type="NCBI Taxonomy" id="555881"/>
    <lineage>
        <taxon>Bacteria</taxon>
        <taxon>Bacillati</taxon>
        <taxon>Cyanobacteriota</taxon>
        <taxon>Cyanophyceae</taxon>
        <taxon>Oscillatoriophycideae</taxon>
        <taxon>Chroococcales</taxon>
        <taxon>Aphanothecaceae</taxon>
        <taxon>Crocosphaera</taxon>
    </lineage>
</organism>
<protein>
    <submittedName>
        <fullName evidence="2">Circadian input kinase A</fullName>
    </submittedName>
</protein>
<evidence type="ECO:0000259" key="1">
    <source>
        <dbReference type="PROSITE" id="PS50046"/>
    </source>
</evidence>
<dbReference type="Proteomes" id="UP000018198">
    <property type="component" value="Unassembled WGS sequence"/>
</dbReference>
<dbReference type="SMART" id="SM00065">
    <property type="entry name" value="GAF"/>
    <property type="match status" value="2"/>
</dbReference>
<dbReference type="GO" id="GO:0016301">
    <property type="term" value="F:kinase activity"/>
    <property type="evidence" value="ECO:0007669"/>
    <property type="project" value="UniProtKB-KW"/>
</dbReference>
<dbReference type="InterPro" id="IPR003018">
    <property type="entry name" value="GAF"/>
</dbReference>
<evidence type="ECO:0000313" key="2">
    <source>
        <dbReference type="EMBL" id="CCQ62932.1"/>
    </source>
</evidence>
<dbReference type="SUPFAM" id="SSF55781">
    <property type="entry name" value="GAF domain-like"/>
    <property type="match status" value="3"/>
</dbReference>
<feature type="domain" description="Phytochrome chromophore attachment site" evidence="1">
    <location>
        <begin position="1"/>
        <end position="51"/>
    </location>
</feature>
<name>T2JEP0_CROWT</name>
<dbReference type="InterPro" id="IPR029016">
    <property type="entry name" value="GAF-like_dom_sf"/>
</dbReference>
<accession>T2JEP0</accession>
<reference evidence="2 3" key="1">
    <citation type="submission" date="2013-01" db="EMBL/GenBank/DDBJ databases">
        <authorList>
            <person name="Bench S."/>
        </authorList>
    </citation>
    <scope>NUCLEOTIDE SEQUENCE [LARGE SCALE GENOMIC DNA]</scope>
    <source>
        <strain evidence="2 3">WH 0401</strain>
    </source>
</reference>